<gene>
    <name evidence="1" type="ORF">ACOLOM_LOCUS1211</name>
</gene>
<reference evidence="1" key="1">
    <citation type="submission" date="2021-06" db="EMBL/GenBank/DDBJ databases">
        <authorList>
            <person name="Kallberg Y."/>
            <person name="Tangrot J."/>
            <person name="Rosling A."/>
        </authorList>
    </citation>
    <scope>NUCLEOTIDE SEQUENCE</scope>
    <source>
        <strain evidence="1">CL356</strain>
    </source>
</reference>
<organism evidence="1 2">
    <name type="scientific">Acaulospora colombiana</name>
    <dbReference type="NCBI Taxonomy" id="27376"/>
    <lineage>
        <taxon>Eukaryota</taxon>
        <taxon>Fungi</taxon>
        <taxon>Fungi incertae sedis</taxon>
        <taxon>Mucoromycota</taxon>
        <taxon>Glomeromycotina</taxon>
        <taxon>Glomeromycetes</taxon>
        <taxon>Diversisporales</taxon>
        <taxon>Acaulosporaceae</taxon>
        <taxon>Acaulospora</taxon>
    </lineage>
</organism>
<keyword evidence="2" id="KW-1185">Reference proteome</keyword>
<proteinExistence type="predicted"/>
<accession>A0ACA9KAK1</accession>
<sequence>MTLISMMAEPTLAAQWYYGGAYSDSSCNALCSGYTGYAWADCAPNTAPYYGSY</sequence>
<dbReference type="Proteomes" id="UP000789525">
    <property type="component" value="Unassembled WGS sequence"/>
</dbReference>
<evidence type="ECO:0000313" key="1">
    <source>
        <dbReference type="EMBL" id="CAG8462045.1"/>
    </source>
</evidence>
<protein>
    <submittedName>
        <fullName evidence="1">9907_t:CDS:1</fullName>
    </submittedName>
</protein>
<feature type="non-terminal residue" evidence="1">
    <location>
        <position position="53"/>
    </location>
</feature>
<name>A0ACA9KAK1_9GLOM</name>
<dbReference type="EMBL" id="CAJVPT010001418">
    <property type="protein sequence ID" value="CAG8462045.1"/>
    <property type="molecule type" value="Genomic_DNA"/>
</dbReference>
<comment type="caution">
    <text evidence="1">The sequence shown here is derived from an EMBL/GenBank/DDBJ whole genome shotgun (WGS) entry which is preliminary data.</text>
</comment>
<evidence type="ECO:0000313" key="2">
    <source>
        <dbReference type="Proteomes" id="UP000789525"/>
    </source>
</evidence>